<dbReference type="Pfam" id="PF00226">
    <property type="entry name" value="DnaJ"/>
    <property type="match status" value="1"/>
</dbReference>
<proteinExistence type="predicted"/>
<keyword evidence="7" id="KW-1185">Reference proteome</keyword>
<dbReference type="PRINTS" id="PR00625">
    <property type="entry name" value="JDOMAIN"/>
</dbReference>
<evidence type="ECO:0000256" key="3">
    <source>
        <dbReference type="ARBA" id="ARBA00022490"/>
    </source>
</evidence>
<gene>
    <name evidence="8" type="primary">LOC106474694</name>
</gene>
<dbReference type="GeneID" id="106474694"/>
<dbReference type="Gene3D" id="1.10.287.110">
    <property type="entry name" value="DnaJ domain"/>
    <property type="match status" value="1"/>
</dbReference>
<evidence type="ECO:0000256" key="4">
    <source>
        <dbReference type="ARBA" id="ARBA00023186"/>
    </source>
</evidence>
<evidence type="ECO:0000256" key="1">
    <source>
        <dbReference type="ARBA" id="ARBA00004123"/>
    </source>
</evidence>
<evidence type="ECO:0000256" key="5">
    <source>
        <dbReference type="ARBA" id="ARBA00023242"/>
    </source>
</evidence>
<keyword evidence="4" id="KW-0143">Chaperone</keyword>
<dbReference type="PANTHER" id="PTHR44313:SF1">
    <property type="entry name" value="DNAJ HOMOLOG SUBFAMILY C MEMBER 17"/>
    <property type="match status" value="1"/>
</dbReference>
<dbReference type="CDD" id="cd06257">
    <property type="entry name" value="DnaJ"/>
    <property type="match status" value="1"/>
</dbReference>
<keyword evidence="5" id="KW-0539">Nucleus</keyword>
<feature type="domain" description="J" evidence="6">
    <location>
        <begin position="14"/>
        <end position="85"/>
    </location>
</feature>
<dbReference type="InterPro" id="IPR052094">
    <property type="entry name" value="Pre-mRNA-splicing_ERAD"/>
</dbReference>
<dbReference type="Proteomes" id="UP000694941">
    <property type="component" value="Unplaced"/>
</dbReference>
<protein>
    <submittedName>
        <fullName evidence="8">Uncharacterized protein LOC106474694 isoform X2</fullName>
    </submittedName>
</protein>
<dbReference type="PROSITE" id="PS50076">
    <property type="entry name" value="DNAJ_2"/>
    <property type="match status" value="1"/>
</dbReference>
<evidence type="ECO:0000313" key="7">
    <source>
        <dbReference type="Proteomes" id="UP000694941"/>
    </source>
</evidence>
<evidence type="ECO:0000313" key="8">
    <source>
        <dbReference type="RefSeq" id="XP_013790840.1"/>
    </source>
</evidence>
<evidence type="ECO:0000259" key="6">
    <source>
        <dbReference type="PROSITE" id="PS50076"/>
    </source>
</evidence>
<organism evidence="7 8">
    <name type="scientific">Limulus polyphemus</name>
    <name type="common">Atlantic horseshoe crab</name>
    <dbReference type="NCBI Taxonomy" id="6850"/>
    <lineage>
        <taxon>Eukaryota</taxon>
        <taxon>Metazoa</taxon>
        <taxon>Ecdysozoa</taxon>
        <taxon>Arthropoda</taxon>
        <taxon>Chelicerata</taxon>
        <taxon>Merostomata</taxon>
        <taxon>Xiphosura</taxon>
        <taxon>Limulidae</taxon>
        <taxon>Limulus</taxon>
    </lineage>
</organism>
<evidence type="ECO:0000256" key="2">
    <source>
        <dbReference type="ARBA" id="ARBA00004496"/>
    </source>
</evidence>
<accession>A0ABM1BY17</accession>
<dbReference type="InterPro" id="IPR001623">
    <property type="entry name" value="DnaJ_domain"/>
</dbReference>
<dbReference type="SMART" id="SM00271">
    <property type="entry name" value="DnaJ"/>
    <property type="match status" value="1"/>
</dbReference>
<sequence length="85" mass="9716">MACATNTVSVKLKEYREILGVKEGASRDELKVAYKKKALQCHPDKNQDDHSATEKFQKLNEAFRTLVKEDDSDSICFDDDDDDLF</sequence>
<dbReference type="PANTHER" id="PTHR44313">
    <property type="entry name" value="DNAJ HOMOLOG SUBFAMILY C MEMBER 17"/>
    <property type="match status" value="1"/>
</dbReference>
<comment type="subcellular location">
    <subcellularLocation>
        <location evidence="2">Cytoplasm</location>
    </subcellularLocation>
    <subcellularLocation>
        <location evidence="1">Nucleus</location>
    </subcellularLocation>
</comment>
<keyword evidence="3" id="KW-0963">Cytoplasm</keyword>
<dbReference type="SUPFAM" id="SSF46565">
    <property type="entry name" value="Chaperone J-domain"/>
    <property type="match status" value="1"/>
</dbReference>
<dbReference type="RefSeq" id="XP_013790840.1">
    <property type="nucleotide sequence ID" value="XM_013935386.1"/>
</dbReference>
<dbReference type="InterPro" id="IPR036869">
    <property type="entry name" value="J_dom_sf"/>
</dbReference>
<name>A0ABM1BY17_LIMPO</name>
<reference evidence="8" key="1">
    <citation type="submission" date="2025-08" db="UniProtKB">
        <authorList>
            <consortium name="RefSeq"/>
        </authorList>
    </citation>
    <scope>IDENTIFICATION</scope>
    <source>
        <tissue evidence="8">Muscle</tissue>
    </source>
</reference>